<evidence type="ECO:0000313" key="3">
    <source>
        <dbReference type="Proteomes" id="UP001378960"/>
    </source>
</evidence>
<keyword evidence="3" id="KW-1185">Reference proteome</keyword>
<feature type="signal peptide" evidence="1">
    <location>
        <begin position="1"/>
        <end position="20"/>
    </location>
</feature>
<dbReference type="Proteomes" id="UP001378960">
    <property type="component" value="Unassembled WGS sequence"/>
</dbReference>
<feature type="chain" id="PRO_5043921513" evidence="1">
    <location>
        <begin position="21"/>
        <end position="242"/>
    </location>
</feature>
<evidence type="ECO:0000256" key="1">
    <source>
        <dbReference type="SAM" id="SignalP"/>
    </source>
</evidence>
<organism evidence="2 3">
    <name type="scientific">Pichia kluyveri</name>
    <name type="common">Yeast</name>
    <dbReference type="NCBI Taxonomy" id="36015"/>
    <lineage>
        <taxon>Eukaryota</taxon>
        <taxon>Fungi</taxon>
        <taxon>Dikarya</taxon>
        <taxon>Ascomycota</taxon>
        <taxon>Saccharomycotina</taxon>
        <taxon>Pichiomycetes</taxon>
        <taxon>Pichiales</taxon>
        <taxon>Pichiaceae</taxon>
        <taxon>Pichia</taxon>
    </lineage>
</organism>
<keyword evidence="1" id="KW-0732">Signal</keyword>
<proteinExistence type="predicted"/>
<gene>
    <name evidence="2" type="ORF">DAPK24_001450</name>
</gene>
<evidence type="ECO:0000313" key="2">
    <source>
        <dbReference type="EMBL" id="GMM43570.1"/>
    </source>
</evidence>
<protein>
    <submittedName>
        <fullName evidence="2">Uncharacterized protein</fullName>
    </submittedName>
</protein>
<accession>A0AAV5QWS2</accession>
<sequence>MRLDLQKLFFLSSVVSLAAANDIDDLIPTNTLESTLSTVYVTKSENPKSMVTSFYKMEDFDDSIFDKDEILKEFNNPPIGFRKIYHNETTNASGNNILLDHTLEPIYDETEFNPATDITFEEFLSTSDALSQLDSHFEKRGFWDLPITTTYPFVFNYLYCPYPNLARIQMYARYFSGPRRYILSLVDKWGETKPAWYRTDQPSVRDICNVACPPGATPYTTLTNYLPKTRTTTTVTPNTTTI</sequence>
<reference evidence="2 3" key="1">
    <citation type="journal article" date="2023" name="Elife">
        <title>Identification of key yeast species and microbe-microbe interactions impacting larval growth of Drosophila in the wild.</title>
        <authorList>
            <person name="Mure A."/>
            <person name="Sugiura Y."/>
            <person name="Maeda R."/>
            <person name="Honda K."/>
            <person name="Sakurai N."/>
            <person name="Takahashi Y."/>
            <person name="Watada M."/>
            <person name="Katoh T."/>
            <person name="Gotoh A."/>
            <person name="Gotoh Y."/>
            <person name="Taniguchi I."/>
            <person name="Nakamura K."/>
            <person name="Hayashi T."/>
            <person name="Katayama T."/>
            <person name="Uemura T."/>
            <person name="Hattori Y."/>
        </authorList>
    </citation>
    <scope>NUCLEOTIDE SEQUENCE [LARGE SCALE GENOMIC DNA]</scope>
    <source>
        <strain evidence="2 3">PK-24</strain>
    </source>
</reference>
<dbReference type="EMBL" id="BTGB01000001">
    <property type="protein sequence ID" value="GMM43570.1"/>
    <property type="molecule type" value="Genomic_DNA"/>
</dbReference>
<comment type="caution">
    <text evidence="2">The sequence shown here is derived from an EMBL/GenBank/DDBJ whole genome shotgun (WGS) entry which is preliminary data.</text>
</comment>
<dbReference type="AlphaFoldDB" id="A0AAV5QWS2"/>
<name>A0AAV5QWS2_PICKL</name>